<comment type="subcellular location">
    <subcellularLocation>
        <location evidence="2">Golgi apparatus membrane</location>
        <topology evidence="2">Single-pass type II membrane protein</topology>
    </subcellularLocation>
</comment>
<dbReference type="SUPFAM" id="SSF53448">
    <property type="entry name" value="Nucleotide-diphospho-sugar transferases"/>
    <property type="match status" value="1"/>
</dbReference>
<proteinExistence type="inferred from homology"/>
<reference evidence="17" key="1">
    <citation type="submission" date="2023-06" db="EMBL/GenBank/DDBJ databases">
        <title>Survivors Of The Sea: Transcriptome response of Skeletonema marinoi to long-term dormancy.</title>
        <authorList>
            <person name="Pinder M.I.M."/>
            <person name="Kourtchenko O."/>
            <person name="Robertson E.K."/>
            <person name="Larsson T."/>
            <person name="Maumus F."/>
            <person name="Osuna-Cruz C.M."/>
            <person name="Vancaester E."/>
            <person name="Stenow R."/>
            <person name="Vandepoele K."/>
            <person name="Ploug H."/>
            <person name="Bruchert V."/>
            <person name="Godhe A."/>
            <person name="Topel M."/>
        </authorList>
    </citation>
    <scope>NUCLEOTIDE SEQUENCE</scope>
    <source>
        <strain evidence="17">R05AC</strain>
    </source>
</reference>
<dbReference type="InterPro" id="IPR004139">
    <property type="entry name" value="Glyco_trans_13"/>
</dbReference>
<sequence length="311" mass="35746">MLDVNQMESPVLVFTFKRADYFERAMWKLYENHPAQKYVQQKANLQERHDIGRTIGAPIIISQDGDDPDVKAVIEAYREAFEINLDKQEEVQIDSWDIDPKPYQDLARHYGWALEQTFSARSTHLKTTTSAESSILEEDIEIATDFFSLMNATADMLDSDDTLLAVSGYNDNGKTQHVADSKRLVRSDFFPGLGWMMPRRVWDGVESHPNTALKNNWAPNGFGMTGYHDLNQILLDRVGVQWEKEDLSYLKPECDVRLVYNSLSHFETLAFNFDIMADEKAGIAWTNVDKTTLLQSFGLSIPSEEDWQMNW</sequence>
<protein>
    <recommendedName>
        <fullName evidence="14">alpha-1,3-mannosyl-glycoprotein 2-beta-N-acetylglucosaminyltransferase</fullName>
        <ecNumber evidence="14">2.4.1.101</ecNumber>
    </recommendedName>
    <alternativeName>
        <fullName evidence="15">N-glycosyl-oligosaccharide-glycoprotein N-acetylglucosaminyltransferase I</fullName>
    </alternativeName>
</protein>
<gene>
    <name evidence="17" type="ORF">QTG54_004125</name>
</gene>
<keyword evidence="13" id="KW-0464">Manganese</keyword>
<comment type="cofactor">
    <cofactor evidence="1">
        <name>Mn(2+)</name>
        <dbReference type="ChEBI" id="CHEBI:29035"/>
    </cofactor>
</comment>
<dbReference type="Pfam" id="PF03071">
    <property type="entry name" value="GNT-I"/>
    <property type="match status" value="1"/>
</dbReference>
<dbReference type="Proteomes" id="UP001224775">
    <property type="component" value="Unassembled WGS sequence"/>
</dbReference>
<evidence type="ECO:0000313" key="18">
    <source>
        <dbReference type="Proteomes" id="UP001224775"/>
    </source>
</evidence>
<evidence type="ECO:0000256" key="13">
    <source>
        <dbReference type="ARBA" id="ARBA00023211"/>
    </source>
</evidence>
<keyword evidence="10" id="KW-1133">Transmembrane helix</keyword>
<evidence type="ECO:0000256" key="2">
    <source>
        <dbReference type="ARBA" id="ARBA00004323"/>
    </source>
</evidence>
<keyword evidence="12" id="KW-0472">Membrane</keyword>
<evidence type="ECO:0000256" key="16">
    <source>
        <dbReference type="ARBA" id="ARBA00049421"/>
    </source>
</evidence>
<comment type="pathway">
    <text evidence="3">Protein modification; protein glycosylation.</text>
</comment>
<dbReference type="PANTHER" id="PTHR10468">
    <property type="entry name" value="PROTEIN O-LINKED-MANNOSE BETA-1,2-N-ACETYLGLUCOSAMINYLTRANSFERASE 1/ALPHA-1,3-MANNOSYL-GLYCOPROTEIN 2-BETA-N-ACETYLGLUCOSAMINYLTRANSFERASE"/>
    <property type="match status" value="1"/>
</dbReference>
<keyword evidence="7" id="KW-0812">Transmembrane</keyword>
<evidence type="ECO:0000256" key="11">
    <source>
        <dbReference type="ARBA" id="ARBA00023034"/>
    </source>
</evidence>
<evidence type="ECO:0000256" key="9">
    <source>
        <dbReference type="ARBA" id="ARBA00022968"/>
    </source>
</evidence>
<dbReference type="GO" id="GO:0000139">
    <property type="term" value="C:Golgi membrane"/>
    <property type="evidence" value="ECO:0007669"/>
    <property type="project" value="UniProtKB-SubCell"/>
</dbReference>
<dbReference type="EMBL" id="JATAAI010000006">
    <property type="protein sequence ID" value="KAK1744834.1"/>
    <property type="molecule type" value="Genomic_DNA"/>
</dbReference>
<organism evidence="17 18">
    <name type="scientific">Skeletonema marinoi</name>
    <dbReference type="NCBI Taxonomy" id="267567"/>
    <lineage>
        <taxon>Eukaryota</taxon>
        <taxon>Sar</taxon>
        <taxon>Stramenopiles</taxon>
        <taxon>Ochrophyta</taxon>
        <taxon>Bacillariophyta</taxon>
        <taxon>Coscinodiscophyceae</taxon>
        <taxon>Thalassiosirophycidae</taxon>
        <taxon>Thalassiosirales</taxon>
        <taxon>Skeletonemataceae</taxon>
        <taxon>Skeletonema</taxon>
        <taxon>Skeletonema marinoi-dohrnii complex</taxon>
    </lineage>
</organism>
<name>A0AAD8YE45_9STRA</name>
<evidence type="ECO:0000256" key="7">
    <source>
        <dbReference type="ARBA" id="ARBA00022692"/>
    </source>
</evidence>
<keyword evidence="8" id="KW-0479">Metal-binding</keyword>
<keyword evidence="9" id="KW-0735">Signal-anchor</keyword>
<evidence type="ECO:0000256" key="14">
    <source>
        <dbReference type="ARBA" id="ARBA00038949"/>
    </source>
</evidence>
<evidence type="ECO:0000256" key="6">
    <source>
        <dbReference type="ARBA" id="ARBA00022679"/>
    </source>
</evidence>
<dbReference type="GO" id="GO:0003827">
    <property type="term" value="F:alpha-1,3-mannosylglycoprotein 2-beta-N-acetylglucosaminyltransferase activity"/>
    <property type="evidence" value="ECO:0007669"/>
    <property type="project" value="UniProtKB-EC"/>
</dbReference>
<comment type="catalytic activity">
    <reaction evidence="16">
        <text>N(4)-(alpha-D-Man-(1-&gt;3)-[alpha-D-Man-(1-&gt;3)-[alpha-D-Man-(1-&gt;6)]-alpha-D-Man-(1-&gt;6)]-beta-D-Man-(1-&gt;4)-beta-D-GlcNAc-(1-&gt;4)-beta-D-GlcNAc)-L-asparaginyl-[protein] (N-glucan mannose isomer 5A1,2) + UDP-N-acetyl-alpha-D-glucosamine = N(4)-{beta-D-GlcNAc-(1-&gt;2)-alpha-D-Man-(1-&gt;3)-[alpha-D-Man-(1-&gt;3)-[alpha-D-Man-(1-&gt;6)]-alpha-D-Man-(1-&gt;6)]-beta-D-Man-(1-&gt;4)-beta-D-GlcNAc-(1-&gt;4)-beta-D-GlcNAc}-L-asparaginyl-[protein] + UDP + H(+)</text>
        <dbReference type="Rhea" id="RHEA:11456"/>
        <dbReference type="Rhea" id="RHEA-COMP:14367"/>
        <dbReference type="Rhea" id="RHEA-COMP:14368"/>
        <dbReference type="ChEBI" id="CHEBI:15378"/>
        <dbReference type="ChEBI" id="CHEBI:57705"/>
        <dbReference type="ChEBI" id="CHEBI:58223"/>
        <dbReference type="ChEBI" id="CHEBI:59087"/>
        <dbReference type="ChEBI" id="CHEBI:60625"/>
        <dbReference type="EC" id="2.4.1.101"/>
    </reaction>
</comment>
<evidence type="ECO:0000256" key="4">
    <source>
        <dbReference type="ARBA" id="ARBA00006492"/>
    </source>
</evidence>
<evidence type="ECO:0000256" key="10">
    <source>
        <dbReference type="ARBA" id="ARBA00022989"/>
    </source>
</evidence>
<accession>A0AAD8YE45</accession>
<evidence type="ECO:0000256" key="8">
    <source>
        <dbReference type="ARBA" id="ARBA00022723"/>
    </source>
</evidence>
<evidence type="ECO:0000313" key="17">
    <source>
        <dbReference type="EMBL" id="KAK1744834.1"/>
    </source>
</evidence>
<dbReference type="Gene3D" id="3.90.550.10">
    <property type="entry name" value="Spore Coat Polysaccharide Biosynthesis Protein SpsA, Chain A"/>
    <property type="match status" value="1"/>
</dbReference>
<dbReference type="EC" id="2.4.1.101" evidence="14"/>
<dbReference type="InterPro" id="IPR052261">
    <property type="entry name" value="Glycosyltransferase_13"/>
</dbReference>
<evidence type="ECO:0000256" key="12">
    <source>
        <dbReference type="ARBA" id="ARBA00023136"/>
    </source>
</evidence>
<keyword evidence="18" id="KW-1185">Reference proteome</keyword>
<keyword evidence="5 17" id="KW-0328">Glycosyltransferase</keyword>
<evidence type="ECO:0000256" key="1">
    <source>
        <dbReference type="ARBA" id="ARBA00001936"/>
    </source>
</evidence>
<dbReference type="AlphaFoldDB" id="A0AAD8YE45"/>
<evidence type="ECO:0000256" key="5">
    <source>
        <dbReference type="ARBA" id="ARBA00022676"/>
    </source>
</evidence>
<keyword evidence="6 17" id="KW-0808">Transferase</keyword>
<keyword evidence="11" id="KW-0333">Golgi apparatus</keyword>
<dbReference type="GO" id="GO:0046872">
    <property type="term" value="F:metal ion binding"/>
    <property type="evidence" value="ECO:0007669"/>
    <property type="project" value="UniProtKB-KW"/>
</dbReference>
<dbReference type="InterPro" id="IPR029044">
    <property type="entry name" value="Nucleotide-diphossugar_trans"/>
</dbReference>
<evidence type="ECO:0000256" key="15">
    <source>
        <dbReference type="ARBA" id="ARBA00041712"/>
    </source>
</evidence>
<evidence type="ECO:0000256" key="3">
    <source>
        <dbReference type="ARBA" id="ARBA00004922"/>
    </source>
</evidence>
<comment type="similarity">
    <text evidence="4">Belongs to the glycosyltransferase 13 family.</text>
</comment>
<comment type="caution">
    <text evidence="17">The sequence shown here is derived from an EMBL/GenBank/DDBJ whole genome shotgun (WGS) entry which is preliminary data.</text>
</comment>
<dbReference type="PANTHER" id="PTHR10468:SF0">
    <property type="entry name" value="ALPHA-1,3-MANNOSYL-GLYCOPROTEIN 2-BETA-N-ACETYLGLUCOSAMINYLTRANSFERASE"/>
    <property type="match status" value="1"/>
</dbReference>